<dbReference type="InterPro" id="IPR016084">
    <property type="entry name" value="Haem_Oase-like_multi-hlx"/>
</dbReference>
<dbReference type="Pfam" id="PF01126">
    <property type="entry name" value="Heme_oxygenase"/>
    <property type="match status" value="1"/>
</dbReference>
<dbReference type="Proteomes" id="UP000032803">
    <property type="component" value="Chromosome I"/>
</dbReference>
<dbReference type="PATRIC" id="fig|449.7.peg.954"/>
<evidence type="ECO:0000256" key="1">
    <source>
        <dbReference type="SAM" id="Coils"/>
    </source>
</evidence>
<reference evidence="4" key="1">
    <citation type="submission" date="2014-09" db="EMBL/GenBank/DDBJ databases">
        <authorList>
            <person name="Gomez-Valero L."/>
        </authorList>
    </citation>
    <scope>NUCLEOTIDE SEQUENCE [LARGE SCALE GENOMIC DNA]</scope>
    <source>
        <strain evidence="4">ATCC35250</strain>
    </source>
</reference>
<dbReference type="AlphaFoldDB" id="A0A0A8UQI7"/>
<keyword evidence="2" id="KW-1133">Transmembrane helix</keyword>
<dbReference type="InterPro" id="IPR016053">
    <property type="entry name" value="Haem_Oase-like"/>
</dbReference>
<keyword evidence="2" id="KW-0812">Transmembrane</keyword>
<dbReference type="OrthoDB" id="5636717at2"/>
<organism evidence="3 4">
    <name type="scientific">Legionella hackeliae</name>
    <dbReference type="NCBI Taxonomy" id="449"/>
    <lineage>
        <taxon>Bacteria</taxon>
        <taxon>Pseudomonadati</taxon>
        <taxon>Pseudomonadota</taxon>
        <taxon>Gammaproteobacteria</taxon>
        <taxon>Legionellales</taxon>
        <taxon>Legionellaceae</taxon>
        <taxon>Legionella</taxon>
    </lineage>
</organism>
<evidence type="ECO:0008006" key="5">
    <source>
        <dbReference type="Google" id="ProtNLM"/>
    </source>
</evidence>
<dbReference type="KEGG" id="lha:LHA_0250"/>
<evidence type="ECO:0000313" key="4">
    <source>
        <dbReference type="Proteomes" id="UP000032803"/>
    </source>
</evidence>
<protein>
    <recommendedName>
        <fullName evidence="5">Heme oxygenase</fullName>
    </recommendedName>
</protein>
<name>A0A0A8UQI7_LEGHA</name>
<keyword evidence="2" id="KW-0472">Membrane</keyword>
<dbReference type="EMBL" id="LN681225">
    <property type="protein sequence ID" value="CEK09362.1"/>
    <property type="molecule type" value="Genomic_DNA"/>
</dbReference>
<gene>
    <name evidence="3" type="ORF">LHA_0250</name>
</gene>
<keyword evidence="4" id="KW-1185">Reference proteome</keyword>
<dbReference type="GO" id="GO:0004392">
    <property type="term" value="F:heme oxygenase (decyclizing) activity"/>
    <property type="evidence" value="ECO:0007669"/>
    <property type="project" value="InterPro"/>
</dbReference>
<keyword evidence="1" id="KW-0175">Coiled coil</keyword>
<dbReference type="Gene3D" id="1.20.910.10">
    <property type="entry name" value="Heme oxygenase-like"/>
    <property type="match status" value="1"/>
</dbReference>
<proteinExistence type="predicted"/>
<dbReference type="CDD" id="cd19165">
    <property type="entry name" value="HemeO"/>
    <property type="match status" value="1"/>
</dbReference>
<sequence length="276" mass="31759">MFRALLKATYVDGKVGKLTKEHNTAENHPFKTDYLFKNEVIPKELYVSRLIQQFLIIQAIETQLKNLSHDGKAQISAFFTLTYLDELWRTPGMQKDLQLLDVDADNIPDDAITSTTKKYLHDIKQYSPKVLLAHFLMHVSGFMHGGNMIGTKYIDPSNRLTVYQIPKNQYNFSHALMFLSTKKKSPLALYEDMKKELDENIALEDDEYKKILEQCTGIYEKMTGIYDDLVKMHSYQPKLTGYPLAVLSVTIFILALLLKRMVEFSPSTDFTPKGPM</sequence>
<feature type="coiled-coil region" evidence="1">
    <location>
        <begin position="187"/>
        <end position="214"/>
    </location>
</feature>
<dbReference type="SUPFAM" id="SSF48613">
    <property type="entry name" value="Heme oxygenase-like"/>
    <property type="match status" value="1"/>
</dbReference>
<dbReference type="RefSeq" id="WP_045104908.1">
    <property type="nucleotide sequence ID" value="NZ_LN681225.1"/>
</dbReference>
<dbReference type="GO" id="GO:0006788">
    <property type="term" value="P:heme oxidation"/>
    <property type="evidence" value="ECO:0007669"/>
    <property type="project" value="InterPro"/>
</dbReference>
<accession>A0A0A8UQI7</accession>
<evidence type="ECO:0000256" key="2">
    <source>
        <dbReference type="SAM" id="Phobius"/>
    </source>
</evidence>
<dbReference type="InterPro" id="IPR002051">
    <property type="entry name" value="Haem_Oase"/>
</dbReference>
<feature type="transmembrane region" description="Helical" evidence="2">
    <location>
        <begin position="239"/>
        <end position="258"/>
    </location>
</feature>
<dbReference type="STRING" id="449.LHA_0250"/>
<dbReference type="HOGENOM" id="CLU_1007591_0_0_6"/>
<evidence type="ECO:0000313" key="3">
    <source>
        <dbReference type="EMBL" id="CEK09362.1"/>
    </source>
</evidence>